<comment type="similarity">
    <text evidence="1">Belongs to the small GTPase superfamily. Rab family.</text>
</comment>
<comment type="caution">
    <text evidence="3">The sequence shown here is derived from an EMBL/GenBank/DDBJ whole genome shotgun (WGS) entry which is preliminary data.</text>
</comment>
<dbReference type="Pfam" id="PF00071">
    <property type="entry name" value="Ras"/>
    <property type="match status" value="1"/>
</dbReference>
<protein>
    <recommendedName>
        <fullName evidence="5">Small GTP-binding protein</fullName>
    </recommendedName>
</protein>
<accession>A0ABR2JUS1</accession>
<feature type="region of interest" description="Disordered" evidence="2">
    <location>
        <begin position="172"/>
        <end position="197"/>
    </location>
</feature>
<dbReference type="SMART" id="SM00173">
    <property type="entry name" value="RAS"/>
    <property type="match status" value="1"/>
</dbReference>
<organism evidence="3 4">
    <name type="scientific">Tritrichomonas musculus</name>
    <dbReference type="NCBI Taxonomy" id="1915356"/>
    <lineage>
        <taxon>Eukaryota</taxon>
        <taxon>Metamonada</taxon>
        <taxon>Parabasalia</taxon>
        <taxon>Tritrichomonadida</taxon>
        <taxon>Tritrichomonadidae</taxon>
        <taxon>Tritrichomonas</taxon>
    </lineage>
</organism>
<dbReference type="PROSITE" id="PS51419">
    <property type="entry name" value="RAB"/>
    <property type="match status" value="1"/>
</dbReference>
<feature type="compositionally biased region" description="Basic and acidic residues" evidence="2">
    <location>
        <begin position="185"/>
        <end position="197"/>
    </location>
</feature>
<dbReference type="PANTHER" id="PTHR47979">
    <property type="entry name" value="DRAB11-RELATED"/>
    <property type="match status" value="1"/>
</dbReference>
<dbReference type="SMART" id="SM00174">
    <property type="entry name" value="RHO"/>
    <property type="match status" value="1"/>
</dbReference>
<dbReference type="SUPFAM" id="SSF52540">
    <property type="entry name" value="P-loop containing nucleoside triphosphate hydrolases"/>
    <property type="match status" value="1"/>
</dbReference>
<evidence type="ECO:0000256" key="1">
    <source>
        <dbReference type="ARBA" id="ARBA00006270"/>
    </source>
</evidence>
<dbReference type="PRINTS" id="PR00449">
    <property type="entry name" value="RASTRNSFRMNG"/>
</dbReference>
<sequence>MSRSDIHFKVVMVGDSGVGKTALVNRISEGAFVNVHVPTVGSQFITLNLEIEGTKIVLELWDTAGQEVYRSLVGFYTREAKGAFLVCDITNKASFDGLHEWVNFITDAAPGVKIILFANKIDLSNRLVTNEMLQEFSKSHNLEFFEGSAKTGENTTNAFERMGELLLQHQRSNQNDVHSVNPGKNLEENNKGEKKCC</sequence>
<dbReference type="NCBIfam" id="TIGR00231">
    <property type="entry name" value="small_GTP"/>
    <property type="match status" value="1"/>
</dbReference>
<dbReference type="PROSITE" id="PS51421">
    <property type="entry name" value="RAS"/>
    <property type="match status" value="1"/>
</dbReference>
<dbReference type="InterPro" id="IPR001806">
    <property type="entry name" value="Small_GTPase"/>
</dbReference>
<reference evidence="3 4" key="1">
    <citation type="submission" date="2024-04" db="EMBL/GenBank/DDBJ databases">
        <title>Tritrichomonas musculus Genome.</title>
        <authorList>
            <person name="Alves-Ferreira E."/>
            <person name="Grigg M."/>
            <person name="Lorenzi H."/>
            <person name="Galac M."/>
        </authorList>
    </citation>
    <scope>NUCLEOTIDE SEQUENCE [LARGE SCALE GENOMIC DNA]</scope>
    <source>
        <strain evidence="3 4">EAF2021</strain>
    </source>
</reference>
<evidence type="ECO:0000313" key="4">
    <source>
        <dbReference type="Proteomes" id="UP001470230"/>
    </source>
</evidence>
<proteinExistence type="inferred from homology"/>
<dbReference type="InterPro" id="IPR050209">
    <property type="entry name" value="Rab_GTPases_membrane_traffic"/>
</dbReference>
<dbReference type="CDD" id="cd00154">
    <property type="entry name" value="Rab"/>
    <property type="match status" value="1"/>
</dbReference>
<dbReference type="SMART" id="SM00176">
    <property type="entry name" value="RAN"/>
    <property type="match status" value="1"/>
</dbReference>
<name>A0ABR2JUS1_9EUKA</name>
<evidence type="ECO:0008006" key="5">
    <source>
        <dbReference type="Google" id="ProtNLM"/>
    </source>
</evidence>
<dbReference type="SMART" id="SM00175">
    <property type="entry name" value="RAB"/>
    <property type="match status" value="1"/>
</dbReference>
<dbReference type="InterPro" id="IPR027417">
    <property type="entry name" value="P-loop_NTPase"/>
</dbReference>
<dbReference type="EMBL" id="JAPFFF010000009">
    <property type="protein sequence ID" value="KAK8882619.1"/>
    <property type="molecule type" value="Genomic_DNA"/>
</dbReference>
<dbReference type="Proteomes" id="UP001470230">
    <property type="component" value="Unassembled WGS sequence"/>
</dbReference>
<gene>
    <name evidence="3" type="ORF">M9Y10_045261</name>
</gene>
<evidence type="ECO:0000313" key="3">
    <source>
        <dbReference type="EMBL" id="KAK8882619.1"/>
    </source>
</evidence>
<dbReference type="InterPro" id="IPR005225">
    <property type="entry name" value="Small_GTP-bd"/>
</dbReference>
<keyword evidence="4" id="KW-1185">Reference proteome</keyword>
<dbReference type="Gene3D" id="3.40.50.300">
    <property type="entry name" value="P-loop containing nucleotide triphosphate hydrolases"/>
    <property type="match status" value="1"/>
</dbReference>
<evidence type="ECO:0000256" key="2">
    <source>
        <dbReference type="SAM" id="MobiDB-lite"/>
    </source>
</evidence>